<organism evidence="1 2">
    <name type="scientific">Prochlorococcus marinus str. MIT 9201</name>
    <dbReference type="NCBI Taxonomy" id="93057"/>
    <lineage>
        <taxon>Bacteria</taxon>
        <taxon>Bacillati</taxon>
        <taxon>Cyanobacteriota</taxon>
        <taxon>Cyanophyceae</taxon>
        <taxon>Synechococcales</taxon>
        <taxon>Prochlorococcaceae</taxon>
        <taxon>Prochlorococcus</taxon>
    </lineage>
</organism>
<protein>
    <recommendedName>
        <fullName evidence="3">DUF1818 domain-containing protein</fullName>
    </recommendedName>
</protein>
<evidence type="ECO:0008006" key="3">
    <source>
        <dbReference type="Google" id="ProtNLM"/>
    </source>
</evidence>
<evidence type="ECO:0000313" key="1">
    <source>
        <dbReference type="EMBL" id="KGF96164.1"/>
    </source>
</evidence>
<dbReference type="eggNOG" id="ENOG50321JB">
    <property type="taxonomic scope" value="Bacteria"/>
</dbReference>
<dbReference type="AlphaFoldDB" id="A0A0A2A6N4"/>
<dbReference type="GO" id="GO:0006355">
    <property type="term" value="P:regulation of DNA-templated transcription"/>
    <property type="evidence" value="ECO:0007669"/>
    <property type="project" value="InterPro"/>
</dbReference>
<dbReference type="Proteomes" id="UP000030355">
    <property type="component" value="Unassembled WGS sequence"/>
</dbReference>
<dbReference type="InterPro" id="IPR009044">
    <property type="entry name" value="ssDNA-bd_transcriptional_reg"/>
</dbReference>
<gene>
    <name evidence="1" type="ORF">EU95_0959</name>
</gene>
<sequence length="125" mass="15395">MILVTDQKRWRLLRDFEKGKFCFLICVDYWSIELQKSEFNSLYLLLLKINEQLQNIKNELMDEELITLELEQLPWYIKLEGKKDAWSLRFIFESQDQTRSFEMYWPIPIAQDLFIEIKKMWESMD</sequence>
<name>A0A0A2A6N4_PROMR</name>
<evidence type="ECO:0000313" key="2">
    <source>
        <dbReference type="Proteomes" id="UP000030355"/>
    </source>
</evidence>
<comment type="caution">
    <text evidence="1">The sequence shown here is derived from an EMBL/GenBank/DDBJ whole genome shotgun (WGS) entry which is preliminary data.</text>
</comment>
<dbReference type="Gene3D" id="2.30.31.10">
    <property type="entry name" value="Transcriptional Coactivator Pc4, Chain A"/>
    <property type="match status" value="1"/>
</dbReference>
<reference evidence="2" key="1">
    <citation type="journal article" date="2014" name="Sci. Data">
        <title>Genomes of diverse isolates of the marine cyanobacterium Prochlorococcus.</title>
        <authorList>
            <person name="Biller S."/>
            <person name="Berube P."/>
            <person name="Thompson J."/>
            <person name="Kelly L."/>
            <person name="Roggensack S."/>
            <person name="Awad L."/>
            <person name="Roache-Johnson K."/>
            <person name="Ding H."/>
            <person name="Giovannoni S.J."/>
            <person name="Moore L.R."/>
            <person name="Chisholm S.W."/>
        </authorList>
    </citation>
    <scope>NUCLEOTIDE SEQUENCE [LARGE SCALE GENOMIC DNA]</scope>
    <source>
        <strain evidence="2">MIT 9201</strain>
    </source>
</reference>
<dbReference type="STRING" id="93057.EU95_0959"/>
<proteinExistence type="predicted"/>
<dbReference type="Pfam" id="PF08848">
    <property type="entry name" value="DUF1818"/>
    <property type="match status" value="1"/>
</dbReference>
<dbReference type="SUPFAM" id="SSF54447">
    <property type="entry name" value="ssDNA-binding transcriptional regulator domain"/>
    <property type="match status" value="1"/>
</dbReference>
<dbReference type="InterPro" id="IPR014947">
    <property type="entry name" value="DUF1818"/>
</dbReference>
<dbReference type="EMBL" id="JNAL01000010">
    <property type="protein sequence ID" value="KGF96164.1"/>
    <property type="molecule type" value="Genomic_DNA"/>
</dbReference>
<dbReference type="GO" id="GO:0003677">
    <property type="term" value="F:DNA binding"/>
    <property type="evidence" value="ECO:0007669"/>
    <property type="project" value="InterPro"/>
</dbReference>
<accession>A0A0A2A6N4</accession>